<comment type="pathway">
    <text evidence="2">Lipid metabolism; sphingolipid metabolism.</text>
</comment>
<dbReference type="InterPro" id="IPR015424">
    <property type="entry name" value="PyrdxlP-dep_Trfase"/>
</dbReference>
<feature type="region of interest" description="Disordered" evidence="11">
    <location>
        <begin position="83"/>
        <end position="226"/>
    </location>
</feature>
<name>A0A9P6J855_MORAP</name>
<evidence type="ECO:0000256" key="4">
    <source>
        <dbReference type="ARBA" id="ARBA00008392"/>
    </source>
</evidence>
<reference evidence="13" key="1">
    <citation type="journal article" date="2020" name="Fungal Divers.">
        <title>Resolving the Mortierellaceae phylogeny through synthesis of multi-gene phylogenetics and phylogenomics.</title>
        <authorList>
            <person name="Vandepol N."/>
            <person name="Liber J."/>
            <person name="Desiro A."/>
            <person name="Na H."/>
            <person name="Kennedy M."/>
            <person name="Barry K."/>
            <person name="Grigoriev I.V."/>
            <person name="Miller A.N."/>
            <person name="O'Donnell K."/>
            <person name="Stajich J.E."/>
            <person name="Bonito G."/>
        </authorList>
    </citation>
    <scope>NUCLEOTIDE SEQUENCE</scope>
    <source>
        <strain evidence="13">CK1249</strain>
    </source>
</reference>
<evidence type="ECO:0000256" key="7">
    <source>
        <dbReference type="ARBA" id="ARBA00022898"/>
    </source>
</evidence>
<dbReference type="Gene3D" id="3.40.640.10">
    <property type="entry name" value="Type I PLP-dependent aspartate aminotransferase-like (Major domain)"/>
    <property type="match status" value="1"/>
</dbReference>
<dbReference type="GO" id="GO:0046513">
    <property type="term" value="P:ceramide biosynthetic process"/>
    <property type="evidence" value="ECO:0007669"/>
    <property type="project" value="TreeGrafter"/>
</dbReference>
<dbReference type="InterPro" id="IPR004839">
    <property type="entry name" value="Aminotransferase_I/II_large"/>
</dbReference>
<sequence>NMSFLDQVFGTDGRKHKDEGIWSWIKAQKNKRKSQQLSLGRTKSMSATTDFAHSQSDSYHSRVSSGGSQLSFVSYSCSQRSPTSTFTPSISSSSVTDRTYVRPSSPTMSFQSSTASSATAVSPNRHSHHRSQSTFQLSTPNSAQDFTPQYPNHHRSYSEEPTKRRSVPITSESVRHLQSFPDSSQEDLGSRNPLKGKGVPRDTVEEEDEEEEMVRGTDESVQVRQQHPRWTVSQTILTVSRAVEAVPGSAIVIDYIKNSYQNDPFRVVLELGLAVYAVKYMLSKKYRIDHTHVQLTEKEIDELVAEWNPEPLVQPLSEIQRMELDKAQVVVGAQGPKPKVQSTGKNLLNLASANFLGYITNEDIKQKAIDTLHNYGVGSCGPPGFYGTLDVHINLEKDIARFLGTESAIIYAQGFSTISSVIAAFSKRGDIIVADDGCNFAVQKGTQISRSNIKWFKHNDMADLERVLESIQKETKSSKKRPLTRRFIVTEGLFQNYGDMAPLDKIMELKNKYKYRVILDESNSFGLLGKTGRGLTEVYNVSPRDVDMIVGSMANSFSANGGFCAANKEVVDHQRLSGQAFVFSASIPAMLAVCASEAINILEHGQGPKLLKELHDNATAFRNVVLSSPQSIEVSSAPVSPILHLRFPKAALDVAGVTTRDEEKYLLQEIVDEVAAKDGVLITRAKYVENQELFLPRPSIRISICATHSRKEVEKAAQAVKAAFNKVLTKRK</sequence>
<dbReference type="InterPro" id="IPR050087">
    <property type="entry name" value="AON_synthase_class-II"/>
</dbReference>
<evidence type="ECO:0000256" key="6">
    <source>
        <dbReference type="ARBA" id="ARBA00022679"/>
    </source>
</evidence>
<dbReference type="InterPro" id="IPR015421">
    <property type="entry name" value="PyrdxlP-dep_Trfase_major"/>
</dbReference>
<evidence type="ECO:0000256" key="2">
    <source>
        <dbReference type="ARBA" id="ARBA00004760"/>
    </source>
</evidence>
<dbReference type="FunFam" id="3.40.640.10:FF:000049">
    <property type="entry name" value="serine palmitoyltransferase 1 isoform X1"/>
    <property type="match status" value="1"/>
</dbReference>
<dbReference type="Pfam" id="PF00155">
    <property type="entry name" value="Aminotran_1_2"/>
    <property type="match status" value="1"/>
</dbReference>
<comment type="similarity">
    <text evidence="4">Belongs to the class-II pyridoxal-phosphate-dependent aminotransferase family.</text>
</comment>
<evidence type="ECO:0000256" key="5">
    <source>
        <dbReference type="ARBA" id="ARBA00013220"/>
    </source>
</evidence>
<evidence type="ECO:0000256" key="10">
    <source>
        <dbReference type="ARBA" id="ARBA00023315"/>
    </source>
</evidence>
<protein>
    <recommendedName>
        <fullName evidence="5">serine C-palmitoyltransferase</fullName>
        <ecNumber evidence="5">2.3.1.50</ecNumber>
    </recommendedName>
</protein>
<dbReference type="Gene3D" id="3.90.1150.10">
    <property type="entry name" value="Aspartate Aminotransferase, domain 1"/>
    <property type="match status" value="1"/>
</dbReference>
<comment type="caution">
    <text evidence="13">The sequence shown here is derived from an EMBL/GenBank/DDBJ whole genome shotgun (WGS) entry which is preliminary data.</text>
</comment>
<dbReference type="SUPFAM" id="SSF53383">
    <property type="entry name" value="PLP-dependent transferases"/>
    <property type="match status" value="1"/>
</dbReference>
<keyword evidence="9" id="KW-0443">Lipid metabolism</keyword>
<evidence type="ECO:0000256" key="11">
    <source>
        <dbReference type="SAM" id="MobiDB-lite"/>
    </source>
</evidence>
<dbReference type="OrthoDB" id="3168162at2759"/>
<evidence type="ECO:0000256" key="8">
    <source>
        <dbReference type="ARBA" id="ARBA00022919"/>
    </source>
</evidence>
<evidence type="ECO:0000259" key="12">
    <source>
        <dbReference type="Pfam" id="PF00155"/>
    </source>
</evidence>
<organism evidence="13 14">
    <name type="scientific">Mortierella alpina</name>
    <name type="common">Oleaginous fungus</name>
    <name type="synonym">Mortierella renispora</name>
    <dbReference type="NCBI Taxonomy" id="64518"/>
    <lineage>
        <taxon>Eukaryota</taxon>
        <taxon>Fungi</taxon>
        <taxon>Fungi incertae sedis</taxon>
        <taxon>Mucoromycota</taxon>
        <taxon>Mortierellomycotina</taxon>
        <taxon>Mortierellomycetes</taxon>
        <taxon>Mortierellales</taxon>
        <taxon>Mortierellaceae</taxon>
        <taxon>Mortierella</taxon>
    </lineage>
</organism>
<keyword evidence="8" id="KW-0746">Sphingolipid metabolism</keyword>
<evidence type="ECO:0000256" key="3">
    <source>
        <dbReference type="ARBA" id="ARBA00004991"/>
    </source>
</evidence>
<feature type="compositionally biased region" description="Low complexity" evidence="11">
    <location>
        <begin position="83"/>
        <end position="96"/>
    </location>
</feature>
<dbReference type="EMBL" id="JAAAHY010000339">
    <property type="protein sequence ID" value="KAF9964657.1"/>
    <property type="molecule type" value="Genomic_DNA"/>
</dbReference>
<comment type="pathway">
    <text evidence="3">Sphingolipid metabolism.</text>
</comment>
<dbReference type="GO" id="GO:0030170">
    <property type="term" value="F:pyridoxal phosphate binding"/>
    <property type="evidence" value="ECO:0007669"/>
    <property type="project" value="InterPro"/>
</dbReference>
<feature type="non-terminal residue" evidence="13">
    <location>
        <position position="732"/>
    </location>
</feature>
<accession>A0A9P6J855</accession>
<evidence type="ECO:0000256" key="1">
    <source>
        <dbReference type="ARBA" id="ARBA00001933"/>
    </source>
</evidence>
<keyword evidence="10" id="KW-0012">Acyltransferase</keyword>
<feature type="domain" description="Aminotransferase class I/classII large" evidence="12">
    <location>
        <begin position="346"/>
        <end position="720"/>
    </location>
</feature>
<dbReference type="EC" id="2.3.1.50" evidence="5"/>
<gene>
    <name evidence="13" type="primary">LCB1</name>
    <name evidence="13" type="ORF">BGZ70_006137</name>
</gene>
<dbReference type="Proteomes" id="UP000738359">
    <property type="component" value="Unassembled WGS sequence"/>
</dbReference>
<dbReference type="GO" id="GO:0004758">
    <property type="term" value="F:serine C-palmitoyltransferase activity"/>
    <property type="evidence" value="ECO:0007669"/>
    <property type="project" value="UniProtKB-EC"/>
</dbReference>
<dbReference type="InterPro" id="IPR015422">
    <property type="entry name" value="PyrdxlP-dep_Trfase_small"/>
</dbReference>
<keyword evidence="7" id="KW-0663">Pyridoxal phosphate</keyword>
<feature type="compositionally biased region" description="Polar residues" evidence="11">
    <location>
        <begin position="132"/>
        <end position="150"/>
    </location>
</feature>
<comment type="cofactor">
    <cofactor evidence="1">
        <name>pyridoxal 5'-phosphate</name>
        <dbReference type="ChEBI" id="CHEBI:597326"/>
    </cofactor>
</comment>
<dbReference type="PANTHER" id="PTHR13693:SF2">
    <property type="entry name" value="SERINE PALMITOYLTRANSFERASE 1"/>
    <property type="match status" value="1"/>
</dbReference>
<evidence type="ECO:0000313" key="13">
    <source>
        <dbReference type="EMBL" id="KAF9964657.1"/>
    </source>
</evidence>
<dbReference type="PANTHER" id="PTHR13693">
    <property type="entry name" value="CLASS II AMINOTRANSFERASE/8-AMINO-7-OXONONANOATE SYNTHASE"/>
    <property type="match status" value="1"/>
</dbReference>
<evidence type="ECO:0000313" key="14">
    <source>
        <dbReference type="Proteomes" id="UP000738359"/>
    </source>
</evidence>
<dbReference type="AlphaFoldDB" id="A0A9P6J855"/>
<keyword evidence="6" id="KW-0808">Transferase</keyword>
<dbReference type="GO" id="GO:0046512">
    <property type="term" value="P:sphingosine biosynthetic process"/>
    <property type="evidence" value="ECO:0007669"/>
    <property type="project" value="TreeGrafter"/>
</dbReference>
<evidence type="ECO:0000256" key="9">
    <source>
        <dbReference type="ARBA" id="ARBA00023098"/>
    </source>
</evidence>
<proteinExistence type="inferred from homology"/>
<dbReference type="GO" id="GO:0016020">
    <property type="term" value="C:membrane"/>
    <property type="evidence" value="ECO:0007669"/>
    <property type="project" value="GOC"/>
</dbReference>
<dbReference type="GO" id="GO:0005783">
    <property type="term" value="C:endoplasmic reticulum"/>
    <property type="evidence" value="ECO:0007669"/>
    <property type="project" value="TreeGrafter"/>
</dbReference>
<keyword evidence="14" id="KW-1185">Reference proteome</keyword>
<feature type="compositionally biased region" description="Low complexity" evidence="11">
    <location>
        <begin position="103"/>
        <end position="123"/>
    </location>
</feature>